<organism evidence="3 4">
    <name type="scientific">Diacronema lutheri</name>
    <name type="common">Unicellular marine alga</name>
    <name type="synonym">Monochrysis lutheri</name>
    <dbReference type="NCBI Taxonomy" id="2081491"/>
    <lineage>
        <taxon>Eukaryota</taxon>
        <taxon>Haptista</taxon>
        <taxon>Haptophyta</taxon>
        <taxon>Pavlovophyceae</taxon>
        <taxon>Pavlovales</taxon>
        <taxon>Pavlovaceae</taxon>
        <taxon>Diacronema</taxon>
    </lineage>
</organism>
<dbReference type="PANTHER" id="PTHR12480:SF22">
    <property type="entry name" value="JMJC DOMAIN-CONTAINING PROTEIN"/>
    <property type="match status" value="1"/>
</dbReference>
<protein>
    <recommendedName>
        <fullName evidence="2">JmjC domain-containing protein</fullName>
    </recommendedName>
</protein>
<dbReference type="GO" id="GO:0106140">
    <property type="term" value="F:P-TEFb complex binding"/>
    <property type="evidence" value="ECO:0007669"/>
    <property type="project" value="TreeGrafter"/>
</dbReference>
<evidence type="ECO:0000313" key="4">
    <source>
        <dbReference type="Proteomes" id="UP000751190"/>
    </source>
</evidence>
<dbReference type="PROSITE" id="PS51184">
    <property type="entry name" value="JMJC"/>
    <property type="match status" value="1"/>
</dbReference>
<dbReference type="Gene3D" id="2.60.120.650">
    <property type="entry name" value="Cupin"/>
    <property type="match status" value="1"/>
</dbReference>
<dbReference type="Proteomes" id="UP000751190">
    <property type="component" value="Unassembled WGS sequence"/>
</dbReference>
<dbReference type="Pfam" id="PF13621">
    <property type="entry name" value="Cupin_8"/>
    <property type="match status" value="1"/>
</dbReference>
<name>A0A8J5XUU2_DIALT</name>
<feature type="chain" id="PRO_5035249763" description="JmjC domain-containing protein" evidence="1">
    <location>
        <begin position="25"/>
        <end position="555"/>
    </location>
</feature>
<dbReference type="EMBL" id="JAGTXO010000004">
    <property type="protein sequence ID" value="KAG8468345.1"/>
    <property type="molecule type" value="Genomic_DNA"/>
</dbReference>
<evidence type="ECO:0000259" key="2">
    <source>
        <dbReference type="PROSITE" id="PS51184"/>
    </source>
</evidence>
<keyword evidence="1" id="KW-0732">Signal</keyword>
<evidence type="ECO:0000313" key="3">
    <source>
        <dbReference type="EMBL" id="KAG8468345.1"/>
    </source>
</evidence>
<dbReference type="SMART" id="SM00558">
    <property type="entry name" value="JmjC"/>
    <property type="match status" value="1"/>
</dbReference>
<dbReference type="OrthoDB" id="70760at2759"/>
<dbReference type="GO" id="GO:0005634">
    <property type="term" value="C:nucleus"/>
    <property type="evidence" value="ECO:0007669"/>
    <property type="project" value="TreeGrafter"/>
</dbReference>
<gene>
    <name evidence="3" type="ORF">KFE25_013428</name>
</gene>
<dbReference type="AlphaFoldDB" id="A0A8J5XUU2"/>
<dbReference type="PANTHER" id="PTHR12480">
    <property type="entry name" value="ARGININE DEMETHYLASE AND LYSYL-HYDROXYLASE JMJD"/>
    <property type="match status" value="1"/>
</dbReference>
<dbReference type="SUPFAM" id="SSF51197">
    <property type="entry name" value="Clavaminate synthase-like"/>
    <property type="match status" value="1"/>
</dbReference>
<dbReference type="GO" id="GO:0033749">
    <property type="term" value="F:histone H4R3 demethylase activity"/>
    <property type="evidence" value="ECO:0007669"/>
    <property type="project" value="TreeGrafter"/>
</dbReference>
<accession>A0A8J5XUU2</accession>
<feature type="domain" description="JmjC" evidence="2">
    <location>
        <begin position="293"/>
        <end position="471"/>
    </location>
</feature>
<dbReference type="CDD" id="cd02208">
    <property type="entry name" value="cupin_RmlC-like"/>
    <property type="match status" value="1"/>
</dbReference>
<feature type="signal peptide" evidence="1">
    <location>
        <begin position="1"/>
        <end position="24"/>
    </location>
</feature>
<dbReference type="GO" id="GO:0005737">
    <property type="term" value="C:cytoplasm"/>
    <property type="evidence" value="ECO:0007669"/>
    <property type="project" value="TreeGrafter"/>
</dbReference>
<dbReference type="InterPro" id="IPR050910">
    <property type="entry name" value="JMJD6_ArgDemeth/LysHydrox"/>
</dbReference>
<proteinExistence type="predicted"/>
<comment type="caution">
    <text evidence="3">The sequence shown here is derived from an EMBL/GenBank/DDBJ whole genome shotgun (WGS) entry which is preliminary data.</text>
</comment>
<sequence length="555" mass="58170">MAPFARAWAHVVTFLALVARGDEGRDGRVAQLHAACAAADWERAMPLAASLATDGHAAWQADAFGASRDLYRAVLHGACGCNSTLACAPLGRREQLQVHANLASSLMLLARAPSAPARARAALLDESTYHWSVPRTLAPADESLRYFHALVKADAELARALADALPLAAAAAADGREARVRPIERVNATDLPRARFLARYALAKEPVVLTGLFDGVGARPLPDVAEIVHACADRKVRLRRSGTGTEPSGSVWAGLESAVETVTLGELYAELEHGGTADGWQLFDWALPRFCPKGASLSSVRSWLPEHLTGGEGGSANLLSSMPVEAEGGGECALGGGWPSLFVQPAGTRCGAHVDGYGTHFWQLVLTGKKQWRVARAQDAPFFEAVPPRLRTLRVASLFALDYAAHPQLRLLELRETELRAGEILFVPAGCPHQVLNGAAGARGGLVSALSANFVDGSNAREAERELWFGAELGRRADVACAHAHVRSERDAAEADVAHGVAADIAALPHGSGRCAAADAPDGDGPANVPVGRAAASALGAPRAQPAASAFTVSK</sequence>
<dbReference type="InterPro" id="IPR041667">
    <property type="entry name" value="Cupin_8"/>
</dbReference>
<keyword evidence="4" id="KW-1185">Reference proteome</keyword>
<reference evidence="3" key="1">
    <citation type="submission" date="2021-05" db="EMBL/GenBank/DDBJ databases">
        <title>The genome of the haptophyte Pavlova lutheri (Diacronema luteri, Pavlovales) - a model for lipid biosynthesis in eukaryotic algae.</title>
        <authorList>
            <person name="Hulatt C.J."/>
            <person name="Posewitz M.C."/>
        </authorList>
    </citation>
    <scope>NUCLEOTIDE SEQUENCE</scope>
    <source>
        <strain evidence="3">NIVA-4/92</strain>
    </source>
</reference>
<evidence type="ECO:0000256" key="1">
    <source>
        <dbReference type="SAM" id="SignalP"/>
    </source>
</evidence>
<dbReference type="InterPro" id="IPR003347">
    <property type="entry name" value="JmjC_dom"/>
</dbReference>